<dbReference type="GO" id="GO:0007165">
    <property type="term" value="P:signal transduction"/>
    <property type="evidence" value="ECO:0007669"/>
    <property type="project" value="InterPro"/>
</dbReference>
<dbReference type="Pfam" id="PF01584">
    <property type="entry name" value="CheW"/>
    <property type="match status" value="1"/>
</dbReference>
<dbReference type="PROSITE" id="PS50851">
    <property type="entry name" value="CHEW"/>
    <property type="match status" value="1"/>
</dbReference>
<sequence length="172" mass="19076">MESADEQLKSEQVLCEIKRQHHSKEVVDVEEQKVKVVVFTSGGNRYAFYGSDIREILTSCEIAWVPGLPEYLPGLINVRGDIESVIDIRHFLGEEKADPRKSLIAMAVRGDFHSGVMIDAIEDVVDIPVNMIKPPLMTLNGDARELVAGEIEHGNEIVTLLDIVKLAAKISL</sequence>
<dbReference type="SMART" id="SM00260">
    <property type="entry name" value="CheW"/>
    <property type="match status" value="1"/>
</dbReference>
<gene>
    <name evidence="2" type="ORF">KI809_13255</name>
</gene>
<dbReference type="Proteomes" id="UP000811899">
    <property type="component" value="Unassembled WGS sequence"/>
</dbReference>
<dbReference type="InterPro" id="IPR039315">
    <property type="entry name" value="CheW"/>
</dbReference>
<evidence type="ECO:0000259" key="1">
    <source>
        <dbReference type="PROSITE" id="PS50851"/>
    </source>
</evidence>
<protein>
    <submittedName>
        <fullName evidence="2">Chemotaxis protein CheW</fullName>
    </submittedName>
</protein>
<dbReference type="Gene3D" id="2.30.30.40">
    <property type="entry name" value="SH3 Domains"/>
    <property type="match status" value="1"/>
</dbReference>
<keyword evidence="3" id="KW-1185">Reference proteome</keyword>
<dbReference type="AlphaFoldDB" id="A0AAW4L2V7"/>
<organism evidence="2 3">
    <name type="scientific">Geoanaerobacter pelophilus</name>
    <dbReference type="NCBI Taxonomy" id="60036"/>
    <lineage>
        <taxon>Bacteria</taxon>
        <taxon>Pseudomonadati</taxon>
        <taxon>Thermodesulfobacteriota</taxon>
        <taxon>Desulfuromonadia</taxon>
        <taxon>Geobacterales</taxon>
        <taxon>Geobacteraceae</taxon>
        <taxon>Geoanaerobacter</taxon>
    </lineage>
</organism>
<name>A0AAW4L2V7_9BACT</name>
<dbReference type="PANTHER" id="PTHR22617">
    <property type="entry name" value="CHEMOTAXIS SENSOR HISTIDINE KINASE-RELATED"/>
    <property type="match status" value="1"/>
</dbReference>
<dbReference type="RefSeq" id="WP_214172041.1">
    <property type="nucleotide sequence ID" value="NZ_JAHCVJ010000005.1"/>
</dbReference>
<dbReference type="SUPFAM" id="SSF50341">
    <property type="entry name" value="CheW-like"/>
    <property type="match status" value="1"/>
</dbReference>
<accession>A0AAW4L2V7</accession>
<proteinExistence type="predicted"/>
<feature type="domain" description="CheW-like" evidence="1">
    <location>
        <begin position="33"/>
        <end position="172"/>
    </location>
</feature>
<dbReference type="InterPro" id="IPR036061">
    <property type="entry name" value="CheW-like_dom_sf"/>
</dbReference>
<dbReference type="EMBL" id="JAHCVJ010000005">
    <property type="protein sequence ID" value="MBT0665268.1"/>
    <property type="molecule type" value="Genomic_DNA"/>
</dbReference>
<evidence type="ECO:0000313" key="2">
    <source>
        <dbReference type="EMBL" id="MBT0665268.1"/>
    </source>
</evidence>
<evidence type="ECO:0000313" key="3">
    <source>
        <dbReference type="Proteomes" id="UP000811899"/>
    </source>
</evidence>
<comment type="caution">
    <text evidence="2">The sequence shown here is derived from an EMBL/GenBank/DDBJ whole genome shotgun (WGS) entry which is preliminary data.</text>
</comment>
<dbReference type="InterPro" id="IPR002545">
    <property type="entry name" value="CheW-lke_dom"/>
</dbReference>
<dbReference type="GO" id="GO:0006935">
    <property type="term" value="P:chemotaxis"/>
    <property type="evidence" value="ECO:0007669"/>
    <property type="project" value="InterPro"/>
</dbReference>
<dbReference type="PANTHER" id="PTHR22617:SF23">
    <property type="entry name" value="CHEMOTAXIS PROTEIN CHEW"/>
    <property type="match status" value="1"/>
</dbReference>
<reference evidence="2 3" key="1">
    <citation type="submission" date="2021-05" db="EMBL/GenBank/DDBJ databases">
        <title>The draft genome of Geobacter pelophilus DSM 12255.</title>
        <authorList>
            <person name="Xu Z."/>
            <person name="Masuda Y."/>
            <person name="Itoh H."/>
            <person name="Senoo K."/>
        </authorList>
    </citation>
    <scope>NUCLEOTIDE SEQUENCE [LARGE SCALE GENOMIC DNA]</scope>
    <source>
        <strain evidence="2 3">DSM 12255</strain>
    </source>
</reference>
<dbReference type="Gene3D" id="2.40.50.180">
    <property type="entry name" value="CheA-289, Domain 4"/>
    <property type="match status" value="1"/>
</dbReference>
<dbReference type="GO" id="GO:0005829">
    <property type="term" value="C:cytosol"/>
    <property type="evidence" value="ECO:0007669"/>
    <property type="project" value="TreeGrafter"/>
</dbReference>